<dbReference type="InterPro" id="IPR053921">
    <property type="entry name" value="MKRN2OS-like_C"/>
</dbReference>
<dbReference type="Proteomes" id="UP001432027">
    <property type="component" value="Unassembled WGS sequence"/>
</dbReference>
<dbReference type="PANTHER" id="PTHR33963:SF2">
    <property type="entry name" value="MKRN2 OPPOSITE STRAND PROTEIN"/>
    <property type="match status" value="1"/>
</dbReference>
<comment type="caution">
    <text evidence="2">The sequence shown here is derived from an EMBL/GenBank/DDBJ whole genome shotgun (WGS) entry which is preliminary data.</text>
</comment>
<dbReference type="PANTHER" id="PTHR33963">
    <property type="entry name" value="MKRN2 OPPOSITE STRAND PROTEIN"/>
    <property type="match status" value="1"/>
</dbReference>
<dbReference type="AlphaFoldDB" id="A0AAV5ST75"/>
<dbReference type="Pfam" id="PF16044">
    <property type="entry name" value="DUF4796_C"/>
    <property type="match status" value="1"/>
</dbReference>
<dbReference type="InterPro" id="IPR032016">
    <property type="entry name" value="MKRN2OS-like"/>
</dbReference>
<reference evidence="2" key="1">
    <citation type="submission" date="2023-10" db="EMBL/GenBank/DDBJ databases">
        <title>Genome assembly of Pristionchus species.</title>
        <authorList>
            <person name="Yoshida K."/>
            <person name="Sommer R.J."/>
        </authorList>
    </citation>
    <scope>NUCLEOTIDE SEQUENCE</scope>
    <source>
        <strain evidence="2">RS0144</strain>
    </source>
</reference>
<gene>
    <name evidence="2" type="ORF">PENTCL1PPCAC_5963</name>
</gene>
<evidence type="ECO:0000313" key="3">
    <source>
        <dbReference type="Proteomes" id="UP001432027"/>
    </source>
</evidence>
<accession>A0AAV5ST75</accession>
<feature type="non-terminal residue" evidence="2">
    <location>
        <position position="1"/>
    </location>
</feature>
<keyword evidence="3" id="KW-1185">Reference proteome</keyword>
<dbReference type="EMBL" id="BTSX01000002">
    <property type="protein sequence ID" value="GMS83788.1"/>
    <property type="molecule type" value="Genomic_DNA"/>
</dbReference>
<evidence type="ECO:0000313" key="2">
    <source>
        <dbReference type="EMBL" id="GMS83788.1"/>
    </source>
</evidence>
<proteinExistence type="predicted"/>
<organism evidence="2 3">
    <name type="scientific">Pristionchus entomophagus</name>
    <dbReference type="NCBI Taxonomy" id="358040"/>
    <lineage>
        <taxon>Eukaryota</taxon>
        <taxon>Metazoa</taxon>
        <taxon>Ecdysozoa</taxon>
        <taxon>Nematoda</taxon>
        <taxon>Chromadorea</taxon>
        <taxon>Rhabditida</taxon>
        <taxon>Rhabditina</taxon>
        <taxon>Diplogasteromorpha</taxon>
        <taxon>Diplogasteroidea</taxon>
        <taxon>Neodiplogasteridae</taxon>
        <taxon>Pristionchus</taxon>
    </lineage>
</organism>
<evidence type="ECO:0000259" key="1">
    <source>
        <dbReference type="Pfam" id="PF16044"/>
    </source>
</evidence>
<name>A0AAV5ST75_9BILA</name>
<feature type="domain" description="MKRN2 opposite strand protein-like C-terminal" evidence="1">
    <location>
        <begin position="62"/>
        <end position="203"/>
    </location>
</feature>
<protein>
    <recommendedName>
        <fullName evidence="1">MKRN2 opposite strand protein-like C-terminal domain-containing protein</fullName>
    </recommendedName>
</protein>
<sequence>VIVKSGSSPFLASVCFEMQLSSVLHLSCGARFLVVSPFTSGQQECPSCSGIVHGSDVSIEQLPTPFGDELSSAIMLKPSEGSWRNFELGDDLHIGIADSRGTVHSFWTEGIVTESNSWDDSITVSSLDLPDIDARLNDFIDQIGFKFVPETYDETAWNCFDFIVRFLHFVDRSPLLTKVDFVSQFVEDPLKRAVKYIKLYKEVESRGLFALQR</sequence>